<dbReference type="GO" id="GO:0005509">
    <property type="term" value="F:calcium ion binding"/>
    <property type="evidence" value="ECO:0007669"/>
    <property type="project" value="InterPro"/>
</dbReference>
<feature type="region of interest" description="Disordered" evidence="18">
    <location>
        <begin position="363"/>
        <end position="451"/>
    </location>
</feature>
<feature type="compositionally biased region" description="Low complexity" evidence="18">
    <location>
        <begin position="1336"/>
        <end position="1349"/>
    </location>
</feature>
<evidence type="ECO:0000256" key="12">
    <source>
        <dbReference type="ARBA" id="ARBA00022753"/>
    </source>
</evidence>
<dbReference type="PANTHER" id="PTHR11216">
    <property type="entry name" value="EH DOMAIN"/>
    <property type="match status" value="1"/>
</dbReference>
<evidence type="ECO:0000256" key="4">
    <source>
        <dbReference type="ARBA" id="ARBA00009351"/>
    </source>
</evidence>
<comment type="function">
    <text evidence="17">Component of the PAN1 actin cytoskeleton-regulatory complex required for the internalization of endosomes during actin-coupled endocytosis. The complex links the site of endocytosis to the cell membrane-associated actin cytoskeleton. Mediates uptake of external molecules and vacuolar degradation of plasma membrane proteins. Plays a role in the proper organization of the cell membrane-associated actin cytoskeleton and promotes its destabilization.</text>
</comment>
<sequence length="1470" mass="158215">MYQQPQQTGHYNPPQGNTMMPQMTGYNPSFSQQQQPQQQPQQQQFSQQQLPLYVNPTGMGFGNQFAGTNQTNNAAPPIPSLPSGYLNSQATGVINMPSNIPPNMPQLTSQQTGFYKYQTPASIPAVVTASEVAPQLPNRPNNNRTNGAIDVPNVQLSFITADDQQKFSTLFRSALSPGAHALTGNQARDILVKSNLSPITLSKIWRLVDITKSGSLMFPNFALAMYLCDLAIKNKPVPASLSASVKRQVEDLIDVISFSIPEDNATGSGIGAKTDGVPDFTIGASANPIMAQPTGVPYQFASDQGLLSQFTGGQGLQSKSTDYQPQQPIQSQSTGYQHQQPIQSQLTGGQTLQSQLTGGQALQSQLTGYQPQQPIQSQSTGYQHQQPIQPQLTGGQALQSQLTGGQSLQSQFTGGQSLQSQLTGGQSLQSQPTGYLQSQPTGKPGQWGFINTPSSGLPGIDLLRSQFMPQMTGAANTTPHSIQQLQGNATVEWAITKDEKKIYDDIFRAWDQTRRGFIDGESAIKIFSQSGLNRSDLEVIWNLSDPSNKGKLDKDEFAVAMHLIYRHLNGYPIPARLPAELIPPSSRNFSESINKIKSYLKNDPSGSSVSSLSTQKTGGSVSYLKNRSFTGTNENAFKKDATVFKNNDNEVSYVSKARHKSRHKSDSNDEKVSASSSLMSITDLKKAIHEKQILLDAIDARDDQDNADMSLEKAARDAIDQLRHRIRNMQNDINRQAPSSTQSNPGLDSRQLLKKLQVLADRLPQLTSSVQKTEDEIARAKLTLFRLQAEKEHPGITIVGTGPDGSVTESDRRKAKQKALLQNRMAALTGKISTITDFEDFESRYAAEESRVLQECQTNLSMISDVETGVSQMKASVESVLRNSSADIQSERDHRRWIEAVGVEDEVREFISSLESSRPVESNVNNMPSSLTNKVDPSSLHIDKPRVASPVNSSIASNFNKSVEDAATRSARIKAMAVKRMNEKLAKLGISRTSKSSNAFAAPGQSDVPAVQSQTSMVSPSPAASPVSYNTPPQVVSRARRPPASSPAPVATPSPAPVATPSPAPVATPSPAPVAMPSAPAVMLSPAPVAPVDSETDSSDSDSDDEEYKALLEQKRAEEERIRQMELEQKRKAALKEEKKRAKKEALKTEMAAIKARETAMLASQSNNSDHNDNDDSDRESYEFVESVTVSGQPNASDTSSTNNPFYKPLKAPIAAPVPTHAAVPSLVSAPITTNHTDSNPFHQQQKSNGQLNTPRVSESSTPVIDAKEAVIQRAMQRGQAPDNDDDWGKSTDDDDDSSDDDAVSSGRVNSANLASMLFRGMAPQRTGSNLSTMESTPAPTISPAIPTSEYSTPQVSSSPATVVESAPTQEPMAPANAPPPPPMPNFPNSAPPPPPMPIFPTGAPPPPPPPTGAPPPPTGAPPPPTGAPPVPAMSGINQLLGEIQAGRSLRKVDDSQKHVSENIIAGRVI</sequence>
<feature type="compositionally biased region" description="Low complexity" evidence="18">
    <location>
        <begin position="391"/>
        <end position="431"/>
    </location>
</feature>
<dbReference type="InterPro" id="IPR003124">
    <property type="entry name" value="WH2_dom"/>
</dbReference>
<dbReference type="Pfam" id="PF08226">
    <property type="entry name" value="DUF1720"/>
    <property type="match status" value="1"/>
</dbReference>
<feature type="compositionally biased region" description="Basic and acidic residues" evidence="18">
    <location>
        <begin position="1108"/>
        <end position="1118"/>
    </location>
</feature>
<evidence type="ECO:0000259" key="21">
    <source>
        <dbReference type="PROSITE" id="PS51082"/>
    </source>
</evidence>
<feature type="compositionally biased region" description="Polar residues" evidence="18">
    <location>
        <begin position="1326"/>
        <end position="1335"/>
    </location>
</feature>
<feature type="region of interest" description="Disordered" evidence="18">
    <location>
        <begin position="1227"/>
        <end position="1435"/>
    </location>
</feature>
<comment type="subcellular location">
    <subcellularLocation>
        <location evidence="3">Cell membrane</location>
        <topology evidence="3">Peripheral membrane protein</topology>
        <orientation evidence="3">Cytoplasmic side</orientation>
    </subcellularLocation>
    <subcellularLocation>
        <location evidence="2">Cytoplasm</location>
        <location evidence="2">Cytoskeleton</location>
        <location evidence="2">Actin patch</location>
    </subcellularLocation>
    <subcellularLocation>
        <location evidence="1">Endosome membrane</location>
        <topology evidence="1">Peripheral membrane protein</topology>
        <orientation evidence="1">Cytoplasmic side</orientation>
    </subcellularLocation>
</comment>
<protein>
    <recommendedName>
        <fullName evidence="6">Actin cytoskeleton-regulatory complex protein PAN1</fullName>
    </recommendedName>
    <alternativeName>
        <fullName evidence="7">Actin cytoskeleton-regulatory complex protein pan1</fullName>
    </alternativeName>
</protein>
<dbReference type="EMBL" id="KV454410">
    <property type="protein sequence ID" value="ODQ64903.1"/>
    <property type="molecule type" value="Genomic_DNA"/>
</dbReference>
<feature type="compositionally biased region" description="Polar residues" evidence="18">
    <location>
        <begin position="1350"/>
        <end position="1361"/>
    </location>
</feature>
<evidence type="ECO:0000313" key="23">
    <source>
        <dbReference type="Proteomes" id="UP000095009"/>
    </source>
</evidence>
<reference evidence="22 23" key="1">
    <citation type="journal article" date="2016" name="Proc. Natl. Acad. Sci. U.S.A.">
        <title>Comparative genomics of biotechnologically important yeasts.</title>
        <authorList>
            <person name="Riley R."/>
            <person name="Haridas S."/>
            <person name="Wolfe K.H."/>
            <person name="Lopes M.R."/>
            <person name="Hittinger C.T."/>
            <person name="Goeker M."/>
            <person name="Salamov A.A."/>
            <person name="Wisecaver J.H."/>
            <person name="Long T.M."/>
            <person name="Calvey C.H."/>
            <person name="Aerts A.L."/>
            <person name="Barry K.W."/>
            <person name="Choi C."/>
            <person name="Clum A."/>
            <person name="Coughlan A.Y."/>
            <person name="Deshpande S."/>
            <person name="Douglass A.P."/>
            <person name="Hanson S.J."/>
            <person name="Klenk H.-P."/>
            <person name="LaButti K.M."/>
            <person name="Lapidus A."/>
            <person name="Lindquist E.A."/>
            <person name="Lipzen A.M."/>
            <person name="Meier-Kolthoff J.P."/>
            <person name="Ohm R.A."/>
            <person name="Otillar R.P."/>
            <person name="Pangilinan J.L."/>
            <person name="Peng Y."/>
            <person name="Rokas A."/>
            <person name="Rosa C.A."/>
            <person name="Scheuner C."/>
            <person name="Sibirny A.A."/>
            <person name="Slot J.C."/>
            <person name="Stielow J.B."/>
            <person name="Sun H."/>
            <person name="Kurtzman C.P."/>
            <person name="Blackwell M."/>
            <person name="Grigoriev I.V."/>
            <person name="Jeffries T.W."/>
        </authorList>
    </citation>
    <scope>NUCLEOTIDE SEQUENCE [LARGE SCALE GENOMIC DNA]</scope>
    <source>
        <strain evidence="22 23">DSM 6958</strain>
    </source>
</reference>
<feature type="compositionally biased region" description="Pro residues" evidence="18">
    <location>
        <begin position="1044"/>
        <end position="1074"/>
    </location>
</feature>
<feature type="compositionally biased region" description="Acidic residues" evidence="18">
    <location>
        <begin position="1094"/>
        <end position="1107"/>
    </location>
</feature>
<dbReference type="Gene3D" id="1.10.238.10">
    <property type="entry name" value="EF-hand"/>
    <property type="match status" value="2"/>
</dbReference>
<dbReference type="SUPFAM" id="SSF47473">
    <property type="entry name" value="EF-hand"/>
    <property type="match status" value="2"/>
</dbReference>
<feature type="compositionally biased region" description="Polar residues" evidence="18">
    <location>
        <begin position="1"/>
        <end position="27"/>
    </location>
</feature>
<dbReference type="InterPro" id="IPR013182">
    <property type="entry name" value="DUF1720"/>
</dbReference>
<evidence type="ECO:0000256" key="14">
    <source>
        <dbReference type="ARBA" id="ARBA00023136"/>
    </source>
</evidence>
<dbReference type="SMART" id="SM00027">
    <property type="entry name" value="EH"/>
    <property type="match status" value="2"/>
</dbReference>
<dbReference type="PROSITE" id="PS50031">
    <property type="entry name" value="EH"/>
    <property type="match status" value="2"/>
</dbReference>
<evidence type="ECO:0000256" key="11">
    <source>
        <dbReference type="ARBA" id="ARBA00022737"/>
    </source>
</evidence>
<proteinExistence type="inferred from homology"/>
<dbReference type="STRING" id="857566.A0A1E3PHK9"/>
<dbReference type="GO" id="GO:0005886">
    <property type="term" value="C:plasma membrane"/>
    <property type="evidence" value="ECO:0007669"/>
    <property type="project" value="UniProtKB-SubCell"/>
</dbReference>
<keyword evidence="11" id="KW-0677">Repeat</keyword>
<name>A0A1E3PHK9_9ASCO</name>
<evidence type="ECO:0000259" key="19">
    <source>
        <dbReference type="PROSITE" id="PS50031"/>
    </source>
</evidence>
<feature type="compositionally biased region" description="Low complexity" evidence="18">
    <location>
        <begin position="1018"/>
        <end position="1028"/>
    </location>
</feature>
<feature type="domain" description="EF-hand" evidence="20">
    <location>
        <begin position="532"/>
        <end position="567"/>
    </location>
</feature>
<evidence type="ECO:0000256" key="1">
    <source>
        <dbReference type="ARBA" id="ARBA00004125"/>
    </source>
</evidence>
<evidence type="ECO:0000256" key="10">
    <source>
        <dbReference type="ARBA" id="ARBA00022583"/>
    </source>
</evidence>
<evidence type="ECO:0000256" key="3">
    <source>
        <dbReference type="ARBA" id="ARBA00004413"/>
    </source>
</evidence>
<evidence type="ECO:0000256" key="8">
    <source>
        <dbReference type="ARBA" id="ARBA00022475"/>
    </source>
</evidence>
<feature type="domain" description="EH" evidence="19">
    <location>
        <begin position="499"/>
        <end position="588"/>
    </location>
</feature>
<dbReference type="InterPro" id="IPR011992">
    <property type="entry name" value="EF-hand-dom_pair"/>
</dbReference>
<keyword evidence="10" id="KW-0254">Endocytosis</keyword>
<dbReference type="OrthoDB" id="2015333at2759"/>
<evidence type="ECO:0000256" key="2">
    <source>
        <dbReference type="ARBA" id="ARBA00004134"/>
    </source>
</evidence>
<keyword evidence="15" id="KW-0009">Actin-binding</keyword>
<evidence type="ECO:0000256" key="13">
    <source>
        <dbReference type="ARBA" id="ARBA00023054"/>
    </source>
</evidence>
<keyword evidence="23" id="KW-1185">Reference proteome</keyword>
<accession>A0A1E3PHK9</accession>
<dbReference type="InterPro" id="IPR000261">
    <property type="entry name" value="EH_dom"/>
</dbReference>
<evidence type="ECO:0000259" key="20">
    <source>
        <dbReference type="PROSITE" id="PS50222"/>
    </source>
</evidence>
<keyword evidence="13" id="KW-0175">Coiled coil</keyword>
<feature type="compositionally biased region" description="Polar residues" evidence="18">
    <location>
        <begin position="1188"/>
        <end position="1205"/>
    </location>
</feature>
<feature type="region of interest" description="Disordered" evidence="18">
    <location>
        <begin position="995"/>
        <end position="1118"/>
    </location>
</feature>
<comment type="subunit">
    <text evidence="5">Component of the PAN1 actin cytoskeleton-regulatory complex.</text>
</comment>
<feature type="compositionally biased region" description="Low complexity" evidence="18">
    <location>
        <begin position="28"/>
        <end position="47"/>
    </location>
</feature>
<organism evidence="22 23">
    <name type="scientific">Nadsonia fulvescens var. elongata DSM 6958</name>
    <dbReference type="NCBI Taxonomy" id="857566"/>
    <lineage>
        <taxon>Eukaryota</taxon>
        <taxon>Fungi</taxon>
        <taxon>Dikarya</taxon>
        <taxon>Ascomycota</taxon>
        <taxon>Saccharomycotina</taxon>
        <taxon>Dipodascomycetes</taxon>
        <taxon>Dipodascales</taxon>
        <taxon>Dipodascales incertae sedis</taxon>
        <taxon>Nadsonia</taxon>
    </lineage>
</organism>
<feature type="compositionally biased region" description="Basic and acidic residues" evidence="18">
    <location>
        <begin position="1170"/>
        <end position="1182"/>
    </location>
</feature>
<dbReference type="GO" id="GO:0006897">
    <property type="term" value="P:endocytosis"/>
    <property type="evidence" value="ECO:0007669"/>
    <property type="project" value="UniProtKB-KW"/>
</dbReference>
<evidence type="ECO:0000313" key="22">
    <source>
        <dbReference type="EMBL" id="ODQ64903.1"/>
    </source>
</evidence>
<evidence type="ECO:0000256" key="16">
    <source>
        <dbReference type="ARBA" id="ARBA00023212"/>
    </source>
</evidence>
<keyword evidence="12" id="KW-0967">Endosome</keyword>
<evidence type="ECO:0000256" key="15">
    <source>
        <dbReference type="ARBA" id="ARBA00023203"/>
    </source>
</evidence>
<evidence type="ECO:0000256" key="18">
    <source>
        <dbReference type="SAM" id="MobiDB-lite"/>
    </source>
</evidence>
<feature type="compositionally biased region" description="Pro residues" evidence="18">
    <location>
        <begin position="1377"/>
        <end position="1432"/>
    </location>
</feature>
<feature type="compositionally biased region" description="Polar residues" evidence="18">
    <location>
        <begin position="311"/>
        <end position="342"/>
    </location>
</feature>
<dbReference type="Proteomes" id="UP000095009">
    <property type="component" value="Unassembled WGS sequence"/>
</dbReference>
<feature type="domain" description="EH" evidence="19">
    <location>
        <begin position="163"/>
        <end position="241"/>
    </location>
</feature>
<dbReference type="Pfam" id="PF12763">
    <property type="entry name" value="EH"/>
    <property type="match status" value="2"/>
</dbReference>
<feature type="compositionally biased region" description="Polar residues" evidence="18">
    <location>
        <begin position="369"/>
        <end position="390"/>
    </location>
</feature>
<evidence type="ECO:0000256" key="6">
    <source>
        <dbReference type="ARBA" id="ARBA00015110"/>
    </source>
</evidence>
<dbReference type="FunFam" id="1.10.238.10:FF:000349">
    <property type="entry name" value="Actin cytoskeleton-regulatory complex protein PAN1"/>
    <property type="match status" value="1"/>
</dbReference>
<keyword evidence="14" id="KW-0472">Membrane</keyword>
<feature type="region of interest" description="Disordered" evidence="18">
    <location>
        <begin position="1156"/>
        <end position="1211"/>
    </location>
</feature>
<dbReference type="SMART" id="SM00054">
    <property type="entry name" value="EFh"/>
    <property type="match status" value="3"/>
</dbReference>
<evidence type="ECO:0000256" key="9">
    <source>
        <dbReference type="ARBA" id="ARBA00022490"/>
    </source>
</evidence>
<keyword evidence="8" id="KW-1003">Cell membrane</keyword>
<dbReference type="GO" id="GO:0030479">
    <property type="term" value="C:actin cortical patch"/>
    <property type="evidence" value="ECO:0007669"/>
    <property type="project" value="UniProtKB-SubCell"/>
</dbReference>
<dbReference type="PANTHER" id="PTHR11216:SF173">
    <property type="entry name" value="ACTIN CYTOSKELETON-REGULATORY COMPLEX PROTEIN PAN1"/>
    <property type="match status" value="1"/>
</dbReference>
<feature type="compositionally biased region" description="Polar residues" evidence="18">
    <location>
        <begin position="432"/>
        <end position="441"/>
    </location>
</feature>
<feature type="compositionally biased region" description="Acidic residues" evidence="18">
    <location>
        <begin position="1293"/>
        <end position="1303"/>
    </location>
</feature>
<feature type="compositionally biased region" description="Polar residues" evidence="18">
    <location>
        <begin position="919"/>
        <end position="936"/>
    </location>
</feature>
<dbReference type="GO" id="GO:0010008">
    <property type="term" value="C:endosome membrane"/>
    <property type="evidence" value="ECO:0007669"/>
    <property type="project" value="UniProtKB-SubCell"/>
</dbReference>
<dbReference type="PROSITE" id="PS50222">
    <property type="entry name" value="EF_HAND_2"/>
    <property type="match status" value="1"/>
</dbReference>
<feature type="region of interest" description="Disordered" evidence="18">
    <location>
        <begin position="1"/>
        <end position="47"/>
    </location>
</feature>
<feature type="domain" description="WH2" evidence="21">
    <location>
        <begin position="1436"/>
        <end position="1453"/>
    </location>
</feature>
<feature type="region of interest" description="Disordered" evidence="18">
    <location>
        <begin position="311"/>
        <end position="351"/>
    </location>
</feature>
<dbReference type="CDD" id="cd00052">
    <property type="entry name" value="EH"/>
    <property type="match status" value="2"/>
</dbReference>
<feature type="region of interest" description="Disordered" evidence="18">
    <location>
        <begin position="654"/>
        <end position="675"/>
    </location>
</feature>
<evidence type="ECO:0000256" key="7">
    <source>
        <dbReference type="ARBA" id="ARBA00020728"/>
    </source>
</evidence>
<dbReference type="GO" id="GO:0016197">
    <property type="term" value="P:endosomal transport"/>
    <property type="evidence" value="ECO:0007669"/>
    <property type="project" value="TreeGrafter"/>
</dbReference>
<keyword evidence="9" id="KW-0963">Cytoplasm</keyword>
<gene>
    <name evidence="22" type="ORF">NADFUDRAFT_51502</name>
</gene>
<feature type="region of interest" description="Disordered" evidence="18">
    <location>
        <begin position="919"/>
        <end position="940"/>
    </location>
</feature>
<comment type="similarity">
    <text evidence="4">Belongs to the PAN1 family.</text>
</comment>
<evidence type="ECO:0000256" key="5">
    <source>
        <dbReference type="ARBA" id="ARBA00011159"/>
    </source>
</evidence>
<dbReference type="PROSITE" id="PS51082">
    <property type="entry name" value="WH2"/>
    <property type="match status" value="1"/>
</dbReference>
<feature type="compositionally biased region" description="Polar residues" evidence="18">
    <location>
        <begin position="1231"/>
        <end position="1263"/>
    </location>
</feature>
<evidence type="ECO:0000256" key="17">
    <source>
        <dbReference type="ARBA" id="ARBA00025194"/>
    </source>
</evidence>
<dbReference type="InterPro" id="IPR002048">
    <property type="entry name" value="EF_hand_dom"/>
</dbReference>
<dbReference type="GO" id="GO:0003779">
    <property type="term" value="F:actin binding"/>
    <property type="evidence" value="ECO:0007669"/>
    <property type="project" value="UniProtKB-KW"/>
</dbReference>
<keyword evidence="16" id="KW-0206">Cytoskeleton</keyword>